<dbReference type="InterPro" id="IPR019080">
    <property type="entry name" value="YqaJ_viral_recombinase"/>
</dbReference>
<evidence type="ECO:0000313" key="3">
    <source>
        <dbReference type="Proteomes" id="UP001107558"/>
    </source>
</evidence>
<dbReference type="Pfam" id="PF09588">
    <property type="entry name" value="YqaJ"/>
    <property type="match status" value="1"/>
</dbReference>
<dbReference type="EMBL" id="JADBJN010000002">
    <property type="protein sequence ID" value="KAG5675361.1"/>
    <property type="molecule type" value="Genomic_DNA"/>
</dbReference>
<dbReference type="InterPro" id="IPR011335">
    <property type="entry name" value="Restrct_endonuc-II-like"/>
</dbReference>
<dbReference type="Gene3D" id="3.90.320.10">
    <property type="match status" value="1"/>
</dbReference>
<dbReference type="PANTHER" id="PTHR39953:SF1">
    <property type="entry name" value="RE54151P"/>
    <property type="match status" value="1"/>
</dbReference>
<sequence>MLCATKFLTLNNKTTKRRTRRSINQHKIEIKDIKDKEIFCYFNSKEIIVKINENEIVNVQCSQCDQFCEHQELIALYLSTQTKLESIYEKTGTKRRSDDDFFNDAKKQKTAENDENNSSNINVIKITKNKKTINLTEKQLKQIQEIEDVLRIDNLIRSFGRGSYEDFYKHCTKIMAENKKIIKLANKMTIEQADTDLWHQLRMGRVTASRLYETTRCTVKNGSLVDKFLGKKSGWSFMMMRGTVLEEFVFKEVQKEYPTLERCGLMMNHDKHPFFAASPDGLHEDFVLEIKCPGTANTFAQYTDLDKLNRKYFAQIQLQMFVTGKKKALLAVAALDFESTRNITKLWIDYDEEYVTEMISNASEFYKDAIFPALKRKFLLSKN</sequence>
<protein>
    <recommendedName>
        <fullName evidence="1">YqaJ viral recombinase domain-containing protein</fullName>
    </recommendedName>
</protein>
<dbReference type="PANTHER" id="PTHR39953">
    <property type="entry name" value="RE54151P"/>
    <property type="match status" value="1"/>
</dbReference>
<dbReference type="OrthoDB" id="6774613at2759"/>
<name>A0A9J6BZF7_POLVA</name>
<dbReference type="SUPFAM" id="SSF52980">
    <property type="entry name" value="Restriction endonuclease-like"/>
    <property type="match status" value="1"/>
</dbReference>
<dbReference type="Proteomes" id="UP001107558">
    <property type="component" value="Chromosome 2"/>
</dbReference>
<evidence type="ECO:0000313" key="2">
    <source>
        <dbReference type="EMBL" id="KAG5675361.1"/>
    </source>
</evidence>
<feature type="domain" description="YqaJ viral recombinase" evidence="1">
    <location>
        <begin position="198"/>
        <end position="325"/>
    </location>
</feature>
<dbReference type="CDD" id="cd22343">
    <property type="entry name" value="PDDEXK_lambda_exonuclease-like"/>
    <property type="match status" value="1"/>
</dbReference>
<comment type="caution">
    <text evidence="2">The sequence shown here is derived from an EMBL/GenBank/DDBJ whole genome shotgun (WGS) entry which is preliminary data.</text>
</comment>
<proteinExistence type="predicted"/>
<reference evidence="2" key="1">
    <citation type="submission" date="2021-03" db="EMBL/GenBank/DDBJ databases">
        <title>Chromosome level genome of the anhydrobiotic midge Polypedilum vanderplanki.</title>
        <authorList>
            <person name="Yoshida Y."/>
            <person name="Kikawada T."/>
            <person name="Gusev O."/>
        </authorList>
    </citation>
    <scope>NUCLEOTIDE SEQUENCE</scope>
    <source>
        <strain evidence="2">NIAS01</strain>
        <tissue evidence="2">Whole body or cell culture</tissue>
    </source>
</reference>
<gene>
    <name evidence="2" type="ORF">PVAND_005270</name>
</gene>
<dbReference type="AlphaFoldDB" id="A0A9J6BZF7"/>
<accession>A0A9J6BZF7</accession>
<dbReference type="GO" id="GO:0006281">
    <property type="term" value="P:DNA repair"/>
    <property type="evidence" value="ECO:0007669"/>
    <property type="project" value="UniProtKB-ARBA"/>
</dbReference>
<dbReference type="InterPro" id="IPR011604">
    <property type="entry name" value="PDDEXK-like_dom_sf"/>
</dbReference>
<organism evidence="2 3">
    <name type="scientific">Polypedilum vanderplanki</name>
    <name type="common">Sleeping chironomid midge</name>
    <dbReference type="NCBI Taxonomy" id="319348"/>
    <lineage>
        <taxon>Eukaryota</taxon>
        <taxon>Metazoa</taxon>
        <taxon>Ecdysozoa</taxon>
        <taxon>Arthropoda</taxon>
        <taxon>Hexapoda</taxon>
        <taxon>Insecta</taxon>
        <taxon>Pterygota</taxon>
        <taxon>Neoptera</taxon>
        <taxon>Endopterygota</taxon>
        <taxon>Diptera</taxon>
        <taxon>Nematocera</taxon>
        <taxon>Chironomoidea</taxon>
        <taxon>Chironomidae</taxon>
        <taxon>Chironominae</taxon>
        <taxon>Polypedilum</taxon>
        <taxon>Polypedilum</taxon>
    </lineage>
</organism>
<evidence type="ECO:0000259" key="1">
    <source>
        <dbReference type="Pfam" id="PF09588"/>
    </source>
</evidence>
<keyword evidence="3" id="KW-1185">Reference proteome</keyword>